<organism evidence="2">
    <name type="scientific">uncultured Rubrobacteraceae bacterium</name>
    <dbReference type="NCBI Taxonomy" id="349277"/>
    <lineage>
        <taxon>Bacteria</taxon>
        <taxon>Bacillati</taxon>
        <taxon>Actinomycetota</taxon>
        <taxon>Rubrobacteria</taxon>
        <taxon>Rubrobacterales</taxon>
        <taxon>Rubrobacteraceae</taxon>
        <taxon>environmental samples</taxon>
    </lineage>
</organism>
<feature type="region of interest" description="Disordered" evidence="1">
    <location>
        <begin position="1"/>
        <end position="38"/>
    </location>
</feature>
<proteinExistence type="predicted"/>
<dbReference type="EMBL" id="CADCVF010000040">
    <property type="protein sequence ID" value="CAA9458124.1"/>
    <property type="molecule type" value="Genomic_DNA"/>
</dbReference>
<reference evidence="2" key="1">
    <citation type="submission" date="2020-02" db="EMBL/GenBank/DDBJ databases">
        <authorList>
            <person name="Meier V. D."/>
        </authorList>
    </citation>
    <scope>NUCLEOTIDE SEQUENCE</scope>
    <source>
        <strain evidence="2">AVDCRST_MAG58</strain>
    </source>
</reference>
<feature type="compositionally biased region" description="Polar residues" evidence="1">
    <location>
        <begin position="1"/>
        <end position="10"/>
    </location>
</feature>
<accession>A0A6J4QXK8</accession>
<protein>
    <submittedName>
        <fullName evidence="2">Uncharacterized protein</fullName>
    </submittedName>
</protein>
<evidence type="ECO:0000313" key="2">
    <source>
        <dbReference type="EMBL" id="CAA9458124.1"/>
    </source>
</evidence>
<evidence type="ECO:0000256" key="1">
    <source>
        <dbReference type="SAM" id="MobiDB-lite"/>
    </source>
</evidence>
<name>A0A6J4QXK8_9ACTN</name>
<dbReference type="AlphaFoldDB" id="A0A6J4QXK8"/>
<gene>
    <name evidence="2" type="ORF">AVDCRST_MAG58-1843</name>
</gene>
<sequence>MKGLQGQSESLRQKDRGPEGVLESSTGFAREAASAPTG</sequence>